<organism evidence="3 4">
    <name type="scientific">Dehalogenimonas formicexedens</name>
    <dbReference type="NCBI Taxonomy" id="1839801"/>
    <lineage>
        <taxon>Bacteria</taxon>
        <taxon>Bacillati</taxon>
        <taxon>Chloroflexota</taxon>
        <taxon>Dehalococcoidia</taxon>
        <taxon>Dehalococcoidales</taxon>
        <taxon>Dehalococcoidaceae</taxon>
        <taxon>Dehalogenimonas</taxon>
    </lineage>
</organism>
<feature type="domain" description="C2H2-type" evidence="2">
    <location>
        <begin position="2"/>
        <end position="30"/>
    </location>
</feature>
<protein>
    <recommendedName>
        <fullName evidence="2">C2H2-type domain-containing protein</fullName>
    </recommendedName>
</protein>
<dbReference type="AlphaFoldDB" id="A0A1P8F6Q9"/>
<evidence type="ECO:0000313" key="3">
    <source>
        <dbReference type="EMBL" id="APV44164.1"/>
    </source>
</evidence>
<dbReference type="InterPro" id="IPR013087">
    <property type="entry name" value="Znf_C2H2_type"/>
</dbReference>
<reference evidence="4" key="1">
    <citation type="submission" date="2016-11" db="EMBL/GenBank/DDBJ databases">
        <title>Dehalogenimonas formicexedens sp. nov., a chlorinated alkane respiring bacterium isolated from contaminated groundwater.</title>
        <authorList>
            <person name="Key T.A."/>
            <person name="Bowman K.S."/>
            <person name="Lee I."/>
            <person name="Chun J."/>
            <person name="Albuquerque L."/>
            <person name="da Costa M.S."/>
            <person name="Rainey F.A."/>
            <person name="Moe W.M."/>
        </authorList>
    </citation>
    <scope>NUCLEOTIDE SEQUENCE [LARGE SCALE GENOMIC DNA]</scope>
    <source>
        <strain evidence="4">NSZ-14</strain>
    </source>
</reference>
<dbReference type="PROSITE" id="PS00028">
    <property type="entry name" value="ZINC_FINGER_C2H2_1"/>
    <property type="match status" value="1"/>
</dbReference>
<proteinExistence type="predicted"/>
<keyword evidence="1" id="KW-0175">Coiled coil</keyword>
<evidence type="ECO:0000259" key="2">
    <source>
        <dbReference type="PROSITE" id="PS50157"/>
    </source>
</evidence>
<feature type="coiled-coil region" evidence="1">
    <location>
        <begin position="46"/>
        <end position="80"/>
    </location>
</feature>
<evidence type="ECO:0000313" key="4">
    <source>
        <dbReference type="Proteomes" id="UP000185934"/>
    </source>
</evidence>
<dbReference type="RefSeq" id="WP_145925529.1">
    <property type="nucleotide sequence ID" value="NZ_CP018258.1"/>
</dbReference>
<evidence type="ECO:0000256" key="1">
    <source>
        <dbReference type="SAM" id="Coils"/>
    </source>
</evidence>
<gene>
    <name evidence="3" type="ORF">Dform_00816</name>
</gene>
<dbReference type="EMBL" id="CP018258">
    <property type="protein sequence ID" value="APV44164.1"/>
    <property type="molecule type" value="Genomic_DNA"/>
</dbReference>
<keyword evidence="4" id="KW-1185">Reference proteome</keyword>
<dbReference type="PROSITE" id="PS50157">
    <property type="entry name" value="ZINC_FINGER_C2H2_2"/>
    <property type="match status" value="1"/>
</dbReference>
<accession>A0A1P8F6Q9</accession>
<name>A0A1P8F6Q9_9CHLR</name>
<dbReference type="Proteomes" id="UP000185934">
    <property type="component" value="Chromosome"/>
</dbReference>
<dbReference type="KEGG" id="dfo:Dform_00816"/>
<sequence length="143" mass="15870">MVKCGICGKEVKTPQALTGHLRLAHKIKDSSGEHSAVSTQHSGPLNDDAELAVLKHEVKVAEYQAELTKFKAVNEKWEVRFTKVENELMVLKSLILSSVDTALGQAMSHAIGQVDWHHPEGFIAEYASSFAENIEKTVRARYQ</sequence>